<proteinExistence type="predicted"/>
<evidence type="ECO:0000259" key="3">
    <source>
        <dbReference type="PROSITE" id="PS51480"/>
    </source>
</evidence>
<accession>A0ABN6MFD6</accession>
<reference evidence="4 5" key="1">
    <citation type="submission" date="2022-01" db="EMBL/GenBank/DDBJ databases">
        <title>Novel bile acid biosynthetic pathways are enriched in the microbiome of centenarians.</title>
        <authorList>
            <person name="Sato Y."/>
            <person name="Atarashi K."/>
            <person name="Plichta R.D."/>
            <person name="Arai Y."/>
            <person name="Sasajima S."/>
            <person name="Kearney M.S."/>
            <person name="Suda W."/>
            <person name="Takeshita K."/>
            <person name="Sasaki T."/>
            <person name="Okamoto S."/>
            <person name="Skelly N.A."/>
            <person name="Okamura Y."/>
            <person name="Vlamakis H."/>
            <person name="Li Y."/>
            <person name="Tanoue T."/>
            <person name="Takei H."/>
            <person name="Nittono H."/>
            <person name="Narushima S."/>
            <person name="Irie J."/>
            <person name="Itoh H."/>
            <person name="Moriya K."/>
            <person name="Sugiura Y."/>
            <person name="Suematsu M."/>
            <person name="Moritoki N."/>
            <person name="Shibata S."/>
            <person name="Littman R.D."/>
            <person name="Fischbach A.M."/>
            <person name="Uwamino Y."/>
            <person name="Inoue T."/>
            <person name="Honda A."/>
            <person name="Hattori M."/>
            <person name="Murai T."/>
            <person name="Xavier J.R."/>
            <person name="Hirose N."/>
            <person name="Honda K."/>
        </authorList>
    </citation>
    <scope>NUCLEOTIDE SEQUENCE [LARGE SCALE GENOMIC DNA]</scope>
    <source>
        <strain evidence="4 5">CE91-St30</strain>
    </source>
</reference>
<dbReference type="Gene3D" id="1.25.40.340">
    <property type="match status" value="1"/>
</dbReference>
<sequence length="212" mass="22464">MIDKRTLSAMLLESAGLLDSESDLLSEIDSKFGDGDHGITMAKISKLIEREVAAWDDEPIGEFLDTLGCKAMEVRGGSAGPLYGTLIGGLGFELDDDEDELGPDAVKRMFSGCLTEMQDITTAQVGDKTMMDALIPACEAAAEAADDIEAILEAADDAAAGGARDSERYPSKFGRAKSYKEETIGTPDAGAVSTSLFIRGLHEGYVKAQQSQ</sequence>
<name>A0ABN6MFD6_9ACTN</name>
<keyword evidence="2 4" id="KW-0418">Kinase</keyword>
<keyword evidence="5" id="KW-1185">Reference proteome</keyword>
<dbReference type="InterPro" id="IPR050861">
    <property type="entry name" value="Dihydroxyacetone_Kinase"/>
</dbReference>
<dbReference type="PROSITE" id="PS51480">
    <property type="entry name" value="DHAL"/>
    <property type="match status" value="1"/>
</dbReference>
<evidence type="ECO:0000313" key="5">
    <source>
        <dbReference type="Proteomes" id="UP001320544"/>
    </source>
</evidence>
<dbReference type="SMART" id="SM01120">
    <property type="entry name" value="Dak2"/>
    <property type="match status" value="1"/>
</dbReference>
<dbReference type="EMBL" id="AP025564">
    <property type="protein sequence ID" value="BDE95954.1"/>
    <property type="molecule type" value="Genomic_DNA"/>
</dbReference>
<dbReference type="SUPFAM" id="SSF101473">
    <property type="entry name" value="DhaL-like"/>
    <property type="match status" value="1"/>
</dbReference>
<dbReference type="Proteomes" id="UP001320544">
    <property type="component" value="Chromosome"/>
</dbReference>
<organism evidence="4 5">
    <name type="scientific">Raoultibacter timonensis</name>
    <dbReference type="NCBI Taxonomy" id="1907662"/>
    <lineage>
        <taxon>Bacteria</taxon>
        <taxon>Bacillati</taxon>
        <taxon>Actinomycetota</taxon>
        <taxon>Coriobacteriia</taxon>
        <taxon>Eggerthellales</taxon>
        <taxon>Eggerthellaceae</taxon>
        <taxon>Raoultibacter</taxon>
    </lineage>
</organism>
<dbReference type="GO" id="GO:0016301">
    <property type="term" value="F:kinase activity"/>
    <property type="evidence" value="ECO:0007669"/>
    <property type="project" value="UniProtKB-KW"/>
</dbReference>
<evidence type="ECO:0000256" key="1">
    <source>
        <dbReference type="ARBA" id="ARBA00022679"/>
    </source>
</evidence>
<protein>
    <submittedName>
        <fullName evidence="4">Dihydroxyacetone kinase subunit L</fullName>
    </submittedName>
</protein>
<dbReference type="RefSeq" id="WP_244412212.1">
    <property type="nucleotide sequence ID" value="NZ_AP025564.1"/>
</dbReference>
<gene>
    <name evidence="4" type="ORF">CE91St30_12870</name>
</gene>
<dbReference type="InterPro" id="IPR036117">
    <property type="entry name" value="DhaL_dom_sf"/>
</dbReference>
<dbReference type="PANTHER" id="PTHR28629:SF4">
    <property type="entry name" value="TRIOKINASE_FMN CYCLASE"/>
    <property type="match status" value="1"/>
</dbReference>
<feature type="domain" description="DhaL" evidence="3">
    <location>
        <begin position="5"/>
        <end position="203"/>
    </location>
</feature>
<evidence type="ECO:0000313" key="4">
    <source>
        <dbReference type="EMBL" id="BDE95954.1"/>
    </source>
</evidence>
<keyword evidence="1" id="KW-0808">Transferase</keyword>
<dbReference type="Pfam" id="PF02734">
    <property type="entry name" value="Dak2"/>
    <property type="match status" value="1"/>
</dbReference>
<evidence type="ECO:0000256" key="2">
    <source>
        <dbReference type="ARBA" id="ARBA00022777"/>
    </source>
</evidence>
<dbReference type="PANTHER" id="PTHR28629">
    <property type="entry name" value="TRIOKINASE/FMN CYCLASE"/>
    <property type="match status" value="1"/>
</dbReference>
<dbReference type="InterPro" id="IPR004007">
    <property type="entry name" value="DhaL_dom"/>
</dbReference>